<dbReference type="EMBL" id="JAANQT010000561">
    <property type="protein sequence ID" value="KAG1310002.1"/>
    <property type="molecule type" value="Genomic_DNA"/>
</dbReference>
<comment type="caution">
    <text evidence="3">The sequence shown here is derived from an EMBL/GenBank/DDBJ whole genome shotgun (WGS) entry which is preliminary data.</text>
</comment>
<evidence type="ECO:0000256" key="1">
    <source>
        <dbReference type="SAM" id="MobiDB-lite"/>
    </source>
</evidence>
<evidence type="ECO:0000313" key="3">
    <source>
        <dbReference type="EMBL" id="KAG1310002.1"/>
    </source>
</evidence>
<protein>
    <recommendedName>
        <fullName evidence="2">BAG domain-containing protein</fullName>
    </recommendedName>
</protein>
<feature type="region of interest" description="Disordered" evidence="1">
    <location>
        <begin position="469"/>
        <end position="497"/>
    </location>
</feature>
<reference evidence="3" key="1">
    <citation type="journal article" date="2020" name="Microb. Genom.">
        <title>Genetic diversity of clinical and environmental Mucorales isolates obtained from an investigation of mucormycosis cases among solid organ transplant recipients.</title>
        <authorList>
            <person name="Nguyen M.H."/>
            <person name="Kaul D."/>
            <person name="Muto C."/>
            <person name="Cheng S.J."/>
            <person name="Richter R.A."/>
            <person name="Bruno V.M."/>
            <person name="Liu G."/>
            <person name="Beyhan S."/>
            <person name="Sundermann A.J."/>
            <person name="Mounaud S."/>
            <person name="Pasculle A.W."/>
            <person name="Nierman W.C."/>
            <person name="Driscoll E."/>
            <person name="Cumbie R."/>
            <person name="Clancy C.J."/>
            <person name="Dupont C.L."/>
        </authorList>
    </citation>
    <scope>NUCLEOTIDE SEQUENCE</scope>
    <source>
        <strain evidence="3">GL11</strain>
    </source>
</reference>
<feature type="compositionally biased region" description="Basic and acidic residues" evidence="1">
    <location>
        <begin position="301"/>
        <end position="319"/>
    </location>
</feature>
<feature type="region of interest" description="Disordered" evidence="1">
    <location>
        <begin position="281"/>
        <end position="321"/>
    </location>
</feature>
<dbReference type="Proteomes" id="UP000716291">
    <property type="component" value="Unassembled WGS sequence"/>
</dbReference>
<sequence length="497" mass="58159">MYRPTRSLGVDDLLQLQSLLAYEQDKRTQHIEECQKSPSLVHLHPIYRTASPSEISAAALAERERLAQAIFNLKALRDEYRRERTRQIQSYLEEYRRQALIRAALQEEEERYYRQCIAAAIEQRRAAEAWDQYRQLQAIERRPDYSQYRSDQLADLLQQLFGNQTISVEREREEEARQDEDMMAEVWKCLNEQKQQYETPRSVFLTPKQDASESIPSTPEHASSPEESDEEEEEEMTDEAQTKVDAPPPLSDHVVTLQDLINQLASQPVLVDHQRVSPAQKLNQAVYSDEPKPSGIWQKDQPSKAEKPQVKIPENDKKIPYLPQHAFTEAEPTPTREYMTDSPLTEENQAFVDRIAAEQQEETKEDPKKKAVEDLDEISRQLKQSELVHRWQQVLSQPLTFTKQEEGTLLLTATTDHNRAFLGSEDELVRVMLKLDTVDSLGDESIRNYRRELVKKCQDMLDRLDHHKQAELQKAVSKSKSQEKKKRRRHRRNQKRH</sequence>
<gene>
    <name evidence="3" type="ORF">G6F64_004882</name>
</gene>
<dbReference type="PROSITE" id="PS51035">
    <property type="entry name" value="BAG"/>
    <property type="match status" value="1"/>
</dbReference>
<feature type="compositionally biased region" description="Basic residues" evidence="1">
    <location>
        <begin position="483"/>
        <end position="497"/>
    </location>
</feature>
<evidence type="ECO:0000313" key="4">
    <source>
        <dbReference type="Proteomes" id="UP000716291"/>
    </source>
</evidence>
<dbReference type="Pfam" id="PF02179">
    <property type="entry name" value="BAG"/>
    <property type="match status" value="1"/>
</dbReference>
<feature type="compositionally biased region" description="Acidic residues" evidence="1">
    <location>
        <begin position="226"/>
        <end position="238"/>
    </location>
</feature>
<accession>A0A9P6XBQ0</accession>
<dbReference type="GO" id="GO:0051087">
    <property type="term" value="F:protein-folding chaperone binding"/>
    <property type="evidence" value="ECO:0007669"/>
    <property type="project" value="InterPro"/>
</dbReference>
<organism evidence="3 4">
    <name type="scientific">Rhizopus oryzae</name>
    <name type="common">Mucormycosis agent</name>
    <name type="synonym">Rhizopus arrhizus var. delemar</name>
    <dbReference type="NCBI Taxonomy" id="64495"/>
    <lineage>
        <taxon>Eukaryota</taxon>
        <taxon>Fungi</taxon>
        <taxon>Fungi incertae sedis</taxon>
        <taxon>Mucoromycota</taxon>
        <taxon>Mucoromycotina</taxon>
        <taxon>Mucoromycetes</taxon>
        <taxon>Mucorales</taxon>
        <taxon>Mucorineae</taxon>
        <taxon>Rhizopodaceae</taxon>
        <taxon>Rhizopus</taxon>
    </lineage>
</organism>
<dbReference type="OrthoDB" id="333905at2759"/>
<dbReference type="InterPro" id="IPR036533">
    <property type="entry name" value="BAG_dom_sf"/>
</dbReference>
<feature type="domain" description="BAG" evidence="2">
    <location>
        <begin position="418"/>
        <end position="468"/>
    </location>
</feature>
<dbReference type="SUPFAM" id="SSF63491">
    <property type="entry name" value="BAG domain"/>
    <property type="match status" value="1"/>
</dbReference>
<proteinExistence type="predicted"/>
<dbReference type="Gene3D" id="1.20.58.120">
    <property type="entry name" value="BAG domain"/>
    <property type="match status" value="1"/>
</dbReference>
<dbReference type="AlphaFoldDB" id="A0A9P6XBQ0"/>
<evidence type="ECO:0000259" key="2">
    <source>
        <dbReference type="PROSITE" id="PS51035"/>
    </source>
</evidence>
<feature type="region of interest" description="Disordered" evidence="1">
    <location>
        <begin position="198"/>
        <end position="251"/>
    </location>
</feature>
<keyword evidence="4" id="KW-1185">Reference proteome</keyword>
<dbReference type="InterPro" id="IPR003103">
    <property type="entry name" value="BAG_domain"/>
</dbReference>
<name>A0A9P6XBQ0_RHIOR</name>